<accession>A0A915JAH9</accession>
<proteinExistence type="predicted"/>
<feature type="region of interest" description="Disordered" evidence="2">
    <location>
        <begin position="199"/>
        <end position="229"/>
    </location>
</feature>
<feature type="domain" description="PEHE" evidence="3">
    <location>
        <begin position="232"/>
        <end position="344"/>
    </location>
</feature>
<dbReference type="InterPro" id="IPR029332">
    <property type="entry name" value="PEHE_dom"/>
</dbReference>
<evidence type="ECO:0000313" key="5">
    <source>
        <dbReference type="WBParaSite" id="nRc.2.0.1.t23484-RA"/>
    </source>
</evidence>
<feature type="coiled-coil region" evidence="1">
    <location>
        <begin position="90"/>
        <end position="141"/>
    </location>
</feature>
<evidence type="ECO:0000256" key="2">
    <source>
        <dbReference type="SAM" id="MobiDB-lite"/>
    </source>
</evidence>
<dbReference type="SMART" id="SM01300">
    <property type="entry name" value="PEHE"/>
    <property type="match status" value="1"/>
</dbReference>
<dbReference type="AlphaFoldDB" id="A0A915JAH9"/>
<dbReference type="Proteomes" id="UP000887565">
    <property type="component" value="Unplaced"/>
</dbReference>
<dbReference type="Gene3D" id="6.10.250.3170">
    <property type="match status" value="1"/>
</dbReference>
<feature type="compositionally biased region" description="Basic and acidic residues" evidence="2">
    <location>
        <begin position="214"/>
        <end position="224"/>
    </location>
</feature>
<organism evidence="4 5">
    <name type="scientific">Romanomermis culicivorax</name>
    <name type="common">Nematode worm</name>
    <dbReference type="NCBI Taxonomy" id="13658"/>
    <lineage>
        <taxon>Eukaryota</taxon>
        <taxon>Metazoa</taxon>
        <taxon>Ecdysozoa</taxon>
        <taxon>Nematoda</taxon>
        <taxon>Enoplea</taxon>
        <taxon>Dorylaimia</taxon>
        <taxon>Mermithida</taxon>
        <taxon>Mermithoidea</taxon>
        <taxon>Mermithidae</taxon>
        <taxon>Romanomermis</taxon>
    </lineage>
</organism>
<evidence type="ECO:0000256" key="1">
    <source>
        <dbReference type="SAM" id="Coils"/>
    </source>
</evidence>
<sequence>MTNKQHLCLRRLVNFFKALGVLSDANLEALEENLTKEAQIDDDSTNICETENFRVERRPSFCSQSLYRLGDDANSIRSRRNIAAEADFAALKLQKLKELILDQAKELKKQKLSLDEKDRELHRLFAENEELRNEILHLTEKLALDVSRIRYLALQASIHGKIELPCSVSQDIGRKGRKCLSENIKDTFEITRLGPTSSKIRRVRINSTSRRSKPKSDGRTHADTEDSSGVPIITPSWRFIHFNPTVVLEGTEDITDDMFTKRHNRLQTEEKRLIRRDRMRERYLEFYRKKSPNEPVDNKKEDGAETYVEAIFISGKVQKLPPVPANKNIPCLRSNSKSSKSLRSRRN</sequence>
<evidence type="ECO:0000259" key="3">
    <source>
        <dbReference type="SMART" id="SM01300"/>
    </source>
</evidence>
<feature type="region of interest" description="Disordered" evidence="2">
    <location>
        <begin position="322"/>
        <end position="347"/>
    </location>
</feature>
<reference evidence="5" key="1">
    <citation type="submission" date="2022-11" db="UniProtKB">
        <authorList>
            <consortium name="WormBaseParasite"/>
        </authorList>
    </citation>
    <scope>IDENTIFICATION</scope>
</reference>
<evidence type="ECO:0000313" key="4">
    <source>
        <dbReference type="Proteomes" id="UP000887565"/>
    </source>
</evidence>
<name>A0A915JAH9_ROMCU</name>
<dbReference type="WBParaSite" id="nRc.2.0.1.t23484-RA">
    <property type="protein sequence ID" value="nRc.2.0.1.t23484-RA"/>
    <property type="gene ID" value="nRc.2.0.1.g23484"/>
</dbReference>
<protein>
    <submittedName>
        <fullName evidence="5">PEHE domain-containing protein</fullName>
    </submittedName>
</protein>
<dbReference type="GO" id="GO:1902562">
    <property type="term" value="C:H4 histone acetyltransferase complex"/>
    <property type="evidence" value="ECO:0007669"/>
    <property type="project" value="UniProtKB-ARBA"/>
</dbReference>
<keyword evidence="1" id="KW-0175">Coiled coil</keyword>
<keyword evidence="4" id="KW-1185">Reference proteome</keyword>